<gene>
    <name evidence="1" type="ORF">F2Q68_00003989</name>
    <name evidence="2" type="ORF">F2Q69_00004919</name>
</gene>
<comment type="caution">
    <text evidence="1">The sequence shown here is derived from an EMBL/GenBank/DDBJ whole genome shotgun (WGS) entry which is preliminary data.</text>
</comment>
<dbReference type="Proteomes" id="UP000712281">
    <property type="component" value="Unassembled WGS sequence"/>
</dbReference>
<dbReference type="EMBL" id="QGKW02001660">
    <property type="protein sequence ID" value="KAF2582924.1"/>
    <property type="molecule type" value="Genomic_DNA"/>
</dbReference>
<evidence type="ECO:0000313" key="3">
    <source>
        <dbReference type="Proteomes" id="UP000712281"/>
    </source>
</evidence>
<dbReference type="AlphaFoldDB" id="A0A8S9JLI8"/>
<organism evidence="1 3">
    <name type="scientific">Brassica cretica</name>
    <name type="common">Mustard</name>
    <dbReference type="NCBI Taxonomy" id="69181"/>
    <lineage>
        <taxon>Eukaryota</taxon>
        <taxon>Viridiplantae</taxon>
        <taxon>Streptophyta</taxon>
        <taxon>Embryophyta</taxon>
        <taxon>Tracheophyta</taxon>
        <taxon>Spermatophyta</taxon>
        <taxon>Magnoliopsida</taxon>
        <taxon>eudicotyledons</taxon>
        <taxon>Gunneridae</taxon>
        <taxon>Pentapetalae</taxon>
        <taxon>rosids</taxon>
        <taxon>malvids</taxon>
        <taxon>Brassicales</taxon>
        <taxon>Brassicaceae</taxon>
        <taxon>Brassiceae</taxon>
        <taxon>Brassica</taxon>
    </lineage>
</organism>
<accession>A0A8S9JLI8</accession>
<proteinExistence type="predicted"/>
<reference evidence="1" key="2">
    <citation type="submission" date="2019-12" db="EMBL/GenBank/DDBJ databases">
        <title>Genome sequencing and annotation of Brassica cretica.</title>
        <authorList>
            <person name="Studholme D.J."/>
            <person name="Sarris P.F."/>
        </authorList>
    </citation>
    <scope>NUCLEOTIDE SEQUENCE</scope>
    <source>
        <strain evidence="1">PFS-001/15</strain>
        <tissue evidence="1">Leaf</tissue>
    </source>
</reference>
<evidence type="ECO:0000313" key="1">
    <source>
        <dbReference type="EMBL" id="KAF2582924.1"/>
    </source>
</evidence>
<dbReference type="EMBL" id="QGKX02001521">
    <property type="protein sequence ID" value="KAF3507376.1"/>
    <property type="molecule type" value="Genomic_DNA"/>
</dbReference>
<evidence type="ECO:0000313" key="2">
    <source>
        <dbReference type="EMBL" id="KAF3507376.1"/>
    </source>
</evidence>
<protein>
    <submittedName>
        <fullName evidence="1">Uncharacterized protein</fullName>
    </submittedName>
</protein>
<sequence length="65" mass="7256">MNSGDEVGGLELCRLWIGDSQLFGEDSTGEEVQEGTDEHAGKRFASYLSALPCHKCLYLLELWCF</sequence>
<reference evidence="2" key="1">
    <citation type="submission" date="2019-12" db="EMBL/GenBank/DDBJ databases">
        <title>Genome sequencing and annotation of Brassica cretica.</title>
        <authorList>
            <person name="Studholme D.J."/>
            <person name="Sarris P."/>
        </authorList>
    </citation>
    <scope>NUCLEOTIDE SEQUENCE</scope>
    <source>
        <strain evidence="2">PFS-109/04</strain>
        <tissue evidence="2">Leaf</tissue>
    </source>
</reference>
<name>A0A8S9JLI8_BRACR</name>
<dbReference type="Proteomes" id="UP000712600">
    <property type="component" value="Unassembled WGS sequence"/>
</dbReference>